<dbReference type="OrthoDB" id="9792475at2"/>
<dbReference type="Pfam" id="PF11821">
    <property type="entry name" value="ActD"/>
    <property type="match status" value="1"/>
</dbReference>
<reference evidence="2 3" key="1">
    <citation type="submission" date="2018-05" db="EMBL/GenBank/DDBJ databases">
        <title>Complete genome sequence of Arcticibacterium luteifluviistationis SM1504T, a cytophagaceae bacterium isolated from Arctic surface seawater.</title>
        <authorList>
            <person name="Li Y."/>
            <person name="Qin Q.-L."/>
        </authorList>
    </citation>
    <scope>NUCLEOTIDE SEQUENCE [LARGE SCALE GENOMIC DNA]</scope>
    <source>
        <strain evidence="2 3">SM1504</strain>
    </source>
</reference>
<keyword evidence="1" id="KW-1133">Transmembrane helix</keyword>
<keyword evidence="1" id="KW-0472">Membrane</keyword>
<dbReference type="InterPro" id="IPR021776">
    <property type="entry name" value="ActD"/>
</dbReference>
<name>A0A2Z4GGJ5_9BACT</name>
<keyword evidence="1" id="KW-0812">Transmembrane</keyword>
<dbReference type="AlphaFoldDB" id="A0A2Z4GGJ5"/>
<dbReference type="Proteomes" id="UP000249873">
    <property type="component" value="Chromosome"/>
</dbReference>
<dbReference type="PANTHER" id="PTHR40394:SF2">
    <property type="entry name" value="QUINOL:CYTOCHROME C OXIDOREDUCTASE MEMBRANE PROTEIN"/>
    <property type="match status" value="1"/>
</dbReference>
<feature type="transmembrane region" description="Helical" evidence="1">
    <location>
        <begin position="59"/>
        <end position="78"/>
    </location>
</feature>
<evidence type="ECO:0000256" key="1">
    <source>
        <dbReference type="SAM" id="Phobius"/>
    </source>
</evidence>
<dbReference type="PANTHER" id="PTHR40394">
    <property type="entry name" value="LIPOPROTEIN-RELATED"/>
    <property type="match status" value="1"/>
</dbReference>
<gene>
    <name evidence="2" type="ORF">DJ013_18555</name>
</gene>
<protein>
    <submittedName>
        <fullName evidence="2">DUF3341 domain-containing protein</fullName>
    </submittedName>
</protein>
<keyword evidence="3" id="KW-1185">Reference proteome</keyword>
<accession>A0A2Z4GGJ5</accession>
<proteinExistence type="predicted"/>
<dbReference type="EMBL" id="CP029480">
    <property type="protein sequence ID" value="AWW00059.1"/>
    <property type="molecule type" value="Genomic_DNA"/>
</dbReference>
<evidence type="ECO:0000313" key="2">
    <source>
        <dbReference type="EMBL" id="AWW00059.1"/>
    </source>
</evidence>
<organism evidence="2 3">
    <name type="scientific">Arcticibacterium luteifluviistationis</name>
    <dbReference type="NCBI Taxonomy" id="1784714"/>
    <lineage>
        <taxon>Bacteria</taxon>
        <taxon>Pseudomonadati</taxon>
        <taxon>Bacteroidota</taxon>
        <taxon>Cytophagia</taxon>
        <taxon>Cytophagales</taxon>
        <taxon>Leadbetterellaceae</taxon>
        <taxon>Arcticibacterium</taxon>
    </lineage>
</organism>
<evidence type="ECO:0000313" key="3">
    <source>
        <dbReference type="Proteomes" id="UP000249873"/>
    </source>
</evidence>
<dbReference type="KEGG" id="als:DJ013_18555"/>
<sequence>MMASKKFILGVYEDDEDVLNAVSDVREKGIKIHEVYSPFAIHGLDTALGYPRARMGVPAFLFGITGTSLAFLLTFWTMGWDWPMIVGGKNFVPFPTNIPIVFELTVLLAAYGMSFVFFGMEGLYPGSKPVIFDERITDDKFVMAIDLDKSGASEEDIKNALEASGASEVNVKEI</sequence>
<feature type="transmembrane region" description="Helical" evidence="1">
    <location>
        <begin position="98"/>
        <end position="118"/>
    </location>
</feature>